<feature type="transmembrane region" description="Helical" evidence="10">
    <location>
        <begin position="836"/>
        <end position="857"/>
    </location>
</feature>
<name>A0A1M7YIW7_9BACT</name>
<dbReference type="GO" id="GO:0015662">
    <property type="term" value="F:P-type ion transporter activity"/>
    <property type="evidence" value="ECO:0007669"/>
    <property type="project" value="UniProtKB-ARBA"/>
</dbReference>
<organism evidence="12 13">
    <name type="scientific">Desulfopila aestuarii DSM 18488</name>
    <dbReference type="NCBI Taxonomy" id="1121416"/>
    <lineage>
        <taxon>Bacteria</taxon>
        <taxon>Pseudomonadati</taxon>
        <taxon>Thermodesulfobacteriota</taxon>
        <taxon>Desulfobulbia</taxon>
        <taxon>Desulfobulbales</taxon>
        <taxon>Desulfocapsaceae</taxon>
        <taxon>Desulfopila</taxon>
    </lineage>
</organism>
<dbReference type="SFLD" id="SFLDG00002">
    <property type="entry name" value="C1.7:_P-type_atpase_like"/>
    <property type="match status" value="1"/>
</dbReference>
<dbReference type="Pfam" id="PF08282">
    <property type="entry name" value="Hydrolase_3"/>
    <property type="match status" value="1"/>
</dbReference>
<dbReference type="SFLD" id="SFLDF00027">
    <property type="entry name" value="p-type_atpase"/>
    <property type="match status" value="1"/>
</dbReference>
<evidence type="ECO:0000256" key="9">
    <source>
        <dbReference type="ARBA" id="ARBA00023136"/>
    </source>
</evidence>
<dbReference type="Pfam" id="PF00122">
    <property type="entry name" value="E1-E2_ATPase"/>
    <property type="match status" value="1"/>
</dbReference>
<dbReference type="Pfam" id="PF13246">
    <property type="entry name" value="Cation_ATPase"/>
    <property type="match status" value="1"/>
</dbReference>
<dbReference type="GO" id="GO:0005524">
    <property type="term" value="F:ATP binding"/>
    <property type="evidence" value="ECO:0007669"/>
    <property type="project" value="UniProtKB-KW"/>
</dbReference>
<dbReference type="InterPro" id="IPR036412">
    <property type="entry name" value="HAD-like_sf"/>
</dbReference>
<evidence type="ECO:0000256" key="1">
    <source>
        <dbReference type="ARBA" id="ARBA00004651"/>
    </source>
</evidence>
<gene>
    <name evidence="12" type="ORF">SAMN02745220_04634</name>
</gene>
<dbReference type="InterPro" id="IPR008250">
    <property type="entry name" value="ATPase_P-typ_transduc_dom_A_sf"/>
</dbReference>
<dbReference type="RefSeq" id="WP_200802460.1">
    <property type="nucleotide sequence ID" value="NZ_FRFE01000037.1"/>
</dbReference>
<dbReference type="GO" id="GO:0046872">
    <property type="term" value="F:metal ion binding"/>
    <property type="evidence" value="ECO:0007669"/>
    <property type="project" value="UniProtKB-KW"/>
</dbReference>
<evidence type="ECO:0000256" key="3">
    <source>
        <dbReference type="ARBA" id="ARBA00022692"/>
    </source>
</evidence>
<evidence type="ECO:0000256" key="10">
    <source>
        <dbReference type="SAM" id="Phobius"/>
    </source>
</evidence>
<keyword evidence="9 10" id="KW-0472">Membrane</keyword>
<dbReference type="InterPro" id="IPR044492">
    <property type="entry name" value="P_typ_ATPase_HD_dom"/>
</dbReference>
<feature type="transmembrane region" description="Helical" evidence="10">
    <location>
        <begin position="806"/>
        <end position="824"/>
    </location>
</feature>
<dbReference type="PANTHER" id="PTHR42861">
    <property type="entry name" value="CALCIUM-TRANSPORTING ATPASE"/>
    <property type="match status" value="1"/>
</dbReference>
<dbReference type="GO" id="GO:0046873">
    <property type="term" value="F:metal ion transmembrane transporter activity"/>
    <property type="evidence" value="ECO:0007669"/>
    <property type="project" value="UniProtKB-ARBA"/>
</dbReference>
<dbReference type="EMBL" id="FRFE01000037">
    <property type="protein sequence ID" value="SHO52575.1"/>
    <property type="molecule type" value="Genomic_DNA"/>
</dbReference>
<keyword evidence="3 10" id="KW-0812">Transmembrane</keyword>
<dbReference type="SUPFAM" id="SSF81665">
    <property type="entry name" value="Calcium ATPase, transmembrane domain M"/>
    <property type="match status" value="1"/>
</dbReference>
<dbReference type="GO" id="GO:0005886">
    <property type="term" value="C:plasma membrane"/>
    <property type="evidence" value="ECO:0007669"/>
    <property type="project" value="UniProtKB-SubCell"/>
</dbReference>
<dbReference type="Gene3D" id="3.40.1110.10">
    <property type="entry name" value="Calcium-transporting ATPase, cytoplasmic domain N"/>
    <property type="match status" value="1"/>
</dbReference>
<keyword evidence="7" id="KW-1278">Translocase</keyword>
<evidence type="ECO:0000313" key="13">
    <source>
        <dbReference type="Proteomes" id="UP000184603"/>
    </source>
</evidence>
<reference evidence="12 13" key="1">
    <citation type="submission" date="2016-12" db="EMBL/GenBank/DDBJ databases">
        <authorList>
            <person name="Song W.-J."/>
            <person name="Kurnit D.M."/>
        </authorList>
    </citation>
    <scope>NUCLEOTIDE SEQUENCE [LARGE SCALE GENOMIC DNA]</scope>
    <source>
        <strain evidence="12 13">DSM 18488</strain>
    </source>
</reference>
<dbReference type="GO" id="GO:0019829">
    <property type="term" value="F:ATPase-coupled monoatomic cation transmembrane transporter activity"/>
    <property type="evidence" value="ECO:0007669"/>
    <property type="project" value="UniProtKB-ARBA"/>
</dbReference>
<dbReference type="SUPFAM" id="SSF56784">
    <property type="entry name" value="HAD-like"/>
    <property type="match status" value="1"/>
</dbReference>
<dbReference type="Pfam" id="PF00689">
    <property type="entry name" value="Cation_ATPase_C"/>
    <property type="match status" value="1"/>
</dbReference>
<proteinExistence type="predicted"/>
<comment type="subcellular location">
    <subcellularLocation>
        <location evidence="1">Cell membrane</location>
        <topology evidence="1">Multi-pass membrane protein</topology>
    </subcellularLocation>
</comment>
<dbReference type="NCBIfam" id="TIGR01494">
    <property type="entry name" value="ATPase_P-type"/>
    <property type="match status" value="2"/>
</dbReference>
<dbReference type="SMART" id="SM00831">
    <property type="entry name" value="Cation_ATPase_N"/>
    <property type="match status" value="1"/>
</dbReference>
<feature type="transmembrane region" description="Helical" evidence="10">
    <location>
        <begin position="877"/>
        <end position="898"/>
    </location>
</feature>
<evidence type="ECO:0000313" key="12">
    <source>
        <dbReference type="EMBL" id="SHO52575.1"/>
    </source>
</evidence>
<dbReference type="STRING" id="1121416.SAMN02745220_04634"/>
<evidence type="ECO:0000256" key="7">
    <source>
        <dbReference type="ARBA" id="ARBA00022967"/>
    </source>
</evidence>
<sequence length="908" mass="98223">MNSTPMSNVKDMPQAAWHVFSADKVLRDLSSSTGGLTDDEAARRLLQYGSNSLPAPTKRSPLKQFLNQFNNVLIYVLLSAAVVTALLADWIDAAVIVGVVLINAIIGFIQEGKAEKAVDAIRQILSHEALVIRDGSKRSIQVENLVPGDVVFLQSGDKVPADLRLIHSKDLRIEEALLTGESVPVEKSIDPVTADASLGDRSCMAFSGTMVSFGQGTGVVIATGEVTELGKVSTMLAGVETLKTRLTESMDEFSKLLTGAILILAAGTMVFGLALRDYSFTELFFAGVALAVAAIPEGLPAIITITLALGVQRMARQKAIIRRLPAVETLGSVTVICSDKTGTLTRNEMTVTTILRADRAYQVDGAGYRPQGSFHVDGNTLEPGKDRSLIELIRAGLLCNDGSLSHKEGIWSVQGDPTDGALITLALKAGLNSQQCNKELPRKDIIPFESDHKFMATLHHDSDGKSRVYLKGAPERVLEMCSHEHHESGDEPINRSYWQEQIEAIARQGQRTLAVATLDAGDKQTISIDGLQSDMTLLGLFGIIDPPRDEAMAAVRSCLGAGIKVKMITGDHALTAISIGEQLGIDVTSKAVTGQELETMDNDQLEFIAGRTNIFARVSPEHKLRLVTALQASGQITAMTGDGINDAPALKRADVGVAMGLKGTEAAKEASEMVLADDNFASIVHAVKEGRTVYDNIRKTLAFILPTNGAQAGIIIASVMMGIALPITPLQILWVNMITAVTLGLSLAFEPPEGDVMHRPPRSPKEPLLNQFLSWRIVFISAIMVMGTLGLFLWDRHHGETLEMARTTAVNTLIFFQIFYLFNARYLKTSVLSREGLLGNPAVLLSVAGIIFLQMLFTYLPLLQKLFGTAAIPAGDWIRLIGFTLSVFILVEIEKMIICRLEKNKVKK</sequence>
<accession>A0A1M7YIW7</accession>
<dbReference type="GO" id="GO:0016887">
    <property type="term" value="F:ATP hydrolysis activity"/>
    <property type="evidence" value="ECO:0007669"/>
    <property type="project" value="InterPro"/>
</dbReference>
<feature type="transmembrane region" description="Helical" evidence="10">
    <location>
        <begin position="772"/>
        <end position="794"/>
    </location>
</feature>
<dbReference type="InterPro" id="IPR023298">
    <property type="entry name" value="ATPase_P-typ_TM_dom_sf"/>
</dbReference>
<feature type="transmembrane region" description="Helical" evidence="10">
    <location>
        <begin position="287"/>
        <end position="311"/>
    </location>
</feature>
<dbReference type="InterPro" id="IPR023214">
    <property type="entry name" value="HAD_sf"/>
</dbReference>
<feature type="transmembrane region" description="Helical" evidence="10">
    <location>
        <begin position="69"/>
        <end position="87"/>
    </location>
</feature>
<feature type="domain" description="Cation-transporting P-type ATPase N-terminal" evidence="11">
    <location>
        <begin position="16"/>
        <end position="89"/>
    </location>
</feature>
<dbReference type="InterPro" id="IPR006068">
    <property type="entry name" value="ATPase_P-typ_cation-transptr_C"/>
</dbReference>
<dbReference type="AlphaFoldDB" id="A0A1M7YIW7"/>
<dbReference type="InterPro" id="IPR004014">
    <property type="entry name" value="ATPase_P-typ_cation-transptr_N"/>
</dbReference>
<feature type="transmembrane region" description="Helical" evidence="10">
    <location>
        <begin position="93"/>
        <end position="109"/>
    </location>
</feature>
<keyword evidence="2" id="KW-1003">Cell membrane</keyword>
<dbReference type="Pfam" id="PF00690">
    <property type="entry name" value="Cation_ATPase_N"/>
    <property type="match status" value="1"/>
</dbReference>
<dbReference type="Gene3D" id="2.70.150.10">
    <property type="entry name" value="Calcium-transporting ATPase, cytoplasmic transduction domain A"/>
    <property type="match status" value="1"/>
</dbReference>
<dbReference type="PROSITE" id="PS00154">
    <property type="entry name" value="ATPASE_E1_E2"/>
    <property type="match status" value="1"/>
</dbReference>
<dbReference type="Proteomes" id="UP000184603">
    <property type="component" value="Unassembled WGS sequence"/>
</dbReference>
<keyword evidence="5" id="KW-0547">Nucleotide-binding</keyword>
<dbReference type="InterPro" id="IPR018303">
    <property type="entry name" value="ATPase_P-typ_P_site"/>
</dbReference>
<evidence type="ECO:0000256" key="6">
    <source>
        <dbReference type="ARBA" id="ARBA00022840"/>
    </source>
</evidence>
<dbReference type="Gene3D" id="3.40.50.1000">
    <property type="entry name" value="HAD superfamily/HAD-like"/>
    <property type="match status" value="1"/>
</dbReference>
<evidence type="ECO:0000256" key="4">
    <source>
        <dbReference type="ARBA" id="ARBA00022723"/>
    </source>
</evidence>
<dbReference type="SUPFAM" id="SSF81653">
    <property type="entry name" value="Calcium ATPase, transduction domain A"/>
    <property type="match status" value="1"/>
</dbReference>
<dbReference type="SUPFAM" id="SSF81660">
    <property type="entry name" value="Metal cation-transporting ATPase, ATP-binding domain N"/>
    <property type="match status" value="1"/>
</dbReference>
<feature type="transmembrane region" description="Helical" evidence="10">
    <location>
        <begin position="731"/>
        <end position="751"/>
    </location>
</feature>
<protein>
    <submittedName>
        <fullName evidence="12">Plasma-membrane calcium-translocating P-type ATPase</fullName>
    </submittedName>
</protein>
<keyword evidence="4" id="KW-0479">Metal-binding</keyword>
<dbReference type="SFLD" id="SFLDS00003">
    <property type="entry name" value="Haloacid_Dehalogenase"/>
    <property type="match status" value="1"/>
</dbReference>
<dbReference type="Gene3D" id="1.20.1110.10">
    <property type="entry name" value="Calcium-transporting ATPase, transmembrane domain"/>
    <property type="match status" value="1"/>
</dbReference>
<dbReference type="FunFam" id="3.40.50.1000:FF:000001">
    <property type="entry name" value="Phospholipid-transporting ATPase IC"/>
    <property type="match status" value="1"/>
</dbReference>
<dbReference type="InterPro" id="IPR023299">
    <property type="entry name" value="ATPase_P-typ_cyto_dom_N"/>
</dbReference>
<dbReference type="CDD" id="cd02080">
    <property type="entry name" value="P-type_ATPase_cation"/>
    <property type="match status" value="1"/>
</dbReference>
<dbReference type="GO" id="GO:0098662">
    <property type="term" value="P:inorganic cation transmembrane transport"/>
    <property type="evidence" value="ECO:0007669"/>
    <property type="project" value="UniProtKB-ARBA"/>
</dbReference>
<dbReference type="InterPro" id="IPR001757">
    <property type="entry name" value="P_typ_ATPase"/>
</dbReference>
<dbReference type="InterPro" id="IPR059000">
    <property type="entry name" value="ATPase_P-type_domA"/>
</dbReference>
<evidence type="ECO:0000256" key="8">
    <source>
        <dbReference type="ARBA" id="ARBA00022989"/>
    </source>
</evidence>
<feature type="transmembrane region" description="Helical" evidence="10">
    <location>
        <begin position="701"/>
        <end position="725"/>
    </location>
</feature>
<feature type="transmembrane region" description="Helical" evidence="10">
    <location>
        <begin position="253"/>
        <end position="275"/>
    </location>
</feature>
<evidence type="ECO:0000259" key="11">
    <source>
        <dbReference type="SMART" id="SM00831"/>
    </source>
</evidence>
<evidence type="ECO:0000256" key="5">
    <source>
        <dbReference type="ARBA" id="ARBA00022741"/>
    </source>
</evidence>
<keyword evidence="6" id="KW-0067">ATP-binding</keyword>
<keyword evidence="13" id="KW-1185">Reference proteome</keyword>
<dbReference type="FunFam" id="2.70.150.10:FF:000016">
    <property type="entry name" value="Calcium-transporting P-type ATPase putative"/>
    <property type="match status" value="1"/>
</dbReference>
<dbReference type="PRINTS" id="PR00120">
    <property type="entry name" value="HATPASE"/>
</dbReference>
<keyword evidence="8 10" id="KW-1133">Transmembrane helix</keyword>
<dbReference type="PRINTS" id="PR00119">
    <property type="entry name" value="CATATPASE"/>
</dbReference>
<evidence type="ECO:0000256" key="2">
    <source>
        <dbReference type="ARBA" id="ARBA00022475"/>
    </source>
</evidence>